<comment type="caution">
    <text evidence="1">The sequence shown here is derived from an EMBL/GenBank/DDBJ whole genome shotgun (WGS) entry which is preliminary data.</text>
</comment>
<dbReference type="Proteomes" id="UP000308267">
    <property type="component" value="Unassembled WGS sequence"/>
</dbReference>
<dbReference type="OrthoDB" id="10065844at2759"/>
<dbReference type="InterPro" id="IPR005312">
    <property type="entry name" value="DUF1759"/>
</dbReference>
<proteinExistence type="predicted"/>
<protein>
    <submittedName>
        <fullName evidence="1">Uncharacterized protein</fullName>
    </submittedName>
</protein>
<accession>A0A4V3SE93</accession>
<gene>
    <name evidence="1" type="ORF">CRM22_006755</name>
</gene>
<dbReference type="EMBL" id="SJOL01007084">
    <property type="protein sequence ID" value="TGZ63724.1"/>
    <property type="molecule type" value="Genomic_DNA"/>
</dbReference>
<evidence type="ECO:0000313" key="2">
    <source>
        <dbReference type="Proteomes" id="UP000308267"/>
    </source>
</evidence>
<dbReference type="PANTHER" id="PTHR47331">
    <property type="entry name" value="PHD-TYPE DOMAIN-CONTAINING PROTEIN"/>
    <property type="match status" value="1"/>
</dbReference>
<organism evidence="1 2">
    <name type="scientific">Opisthorchis felineus</name>
    <dbReference type="NCBI Taxonomy" id="147828"/>
    <lineage>
        <taxon>Eukaryota</taxon>
        <taxon>Metazoa</taxon>
        <taxon>Spiralia</taxon>
        <taxon>Lophotrochozoa</taxon>
        <taxon>Platyhelminthes</taxon>
        <taxon>Trematoda</taxon>
        <taxon>Digenea</taxon>
        <taxon>Opisthorchiida</taxon>
        <taxon>Opisthorchiata</taxon>
        <taxon>Opisthorchiidae</taxon>
        <taxon>Opisthorchis</taxon>
    </lineage>
</organism>
<dbReference type="STRING" id="147828.A0A4V3SE93"/>
<dbReference type="Pfam" id="PF03564">
    <property type="entry name" value="DUF1759"/>
    <property type="match status" value="1"/>
</dbReference>
<reference evidence="1 2" key="1">
    <citation type="journal article" date="2019" name="BMC Genomics">
        <title>New insights from Opisthorchis felineus genome: update on genomics of the epidemiologically important liver flukes.</title>
        <authorList>
            <person name="Ershov N.I."/>
            <person name="Mordvinov V.A."/>
            <person name="Prokhortchouk E.B."/>
            <person name="Pakharukova M.Y."/>
            <person name="Gunbin K.V."/>
            <person name="Ustyantsev K."/>
            <person name="Genaev M.A."/>
            <person name="Blinov A.G."/>
            <person name="Mazur A."/>
            <person name="Boulygina E."/>
            <person name="Tsygankova S."/>
            <person name="Khrameeva E."/>
            <person name="Chekanov N."/>
            <person name="Fan G."/>
            <person name="Xiao A."/>
            <person name="Zhang H."/>
            <person name="Xu X."/>
            <person name="Yang H."/>
            <person name="Solovyev V."/>
            <person name="Lee S.M."/>
            <person name="Liu X."/>
            <person name="Afonnikov D.A."/>
            <person name="Skryabin K.G."/>
        </authorList>
    </citation>
    <scope>NUCLEOTIDE SEQUENCE [LARGE SCALE GENOMIC DNA]</scope>
    <source>
        <strain evidence="1">AK-0245</strain>
        <tissue evidence="1">Whole organism</tissue>
    </source>
</reference>
<dbReference type="AlphaFoldDB" id="A0A4V3SE93"/>
<name>A0A4V3SE93_OPIFE</name>
<evidence type="ECO:0000313" key="1">
    <source>
        <dbReference type="EMBL" id="TGZ63724.1"/>
    </source>
</evidence>
<keyword evidence="2" id="KW-1185">Reference proteome</keyword>
<sequence length="214" mass="23796">MLTRGNMIDFLKPLTWCKSVWDFPRNSCRNLIETPPSTTVLCSVSCPLVHHCEGEAAQAIRQFSFLEPEEGYAEALRILDRRYGDPHIIATTSIDELTRGPTLKADDHNILISLADDMMICSATFKQLKYPNDLNSCLTIGAIVARLSSTMQTEWLNLAAKSFKFQRDPTFDELVNCISDKTDATAAQQVCAASPAKLSEVPADTNLHYIKLPS</sequence>